<evidence type="ECO:0000256" key="2">
    <source>
        <dbReference type="ARBA" id="ARBA00022737"/>
    </source>
</evidence>
<keyword evidence="2" id="KW-0677">Repeat</keyword>
<evidence type="ECO:0000256" key="3">
    <source>
        <dbReference type="ARBA" id="ARBA00025777"/>
    </source>
</evidence>
<evidence type="ECO:0000313" key="4">
    <source>
        <dbReference type="Proteomes" id="UP000515146"/>
    </source>
</evidence>
<keyword evidence="4" id="KW-1185">Reference proteome</keyword>
<evidence type="ECO:0000256" key="1">
    <source>
        <dbReference type="ARBA" id="ARBA00022614"/>
    </source>
</evidence>
<dbReference type="PANTHER" id="PTHR11375:SF0">
    <property type="entry name" value="ACIDIC LEUCINE-RICH NUCLEAR PHOSPHOPROTEIN 32 FAMILY MEMBER A"/>
    <property type="match status" value="1"/>
</dbReference>
<protein>
    <submittedName>
        <fullName evidence="5">Acidic leucine-rich nuclear phosphoprotein 32 family member A-like isoform X1</fullName>
    </submittedName>
</protein>
<accession>A0A6P6YL86</accession>
<dbReference type="InParanoid" id="A0A6P6YL86"/>
<reference evidence="5" key="1">
    <citation type="submission" date="2025-08" db="UniProtKB">
        <authorList>
            <consortium name="RefSeq"/>
        </authorList>
    </citation>
    <scope>IDENTIFICATION</scope>
    <source>
        <strain evidence="5">Airmid</strain>
    </source>
</reference>
<organism evidence="4 5">
    <name type="scientific">Dermatophagoides pteronyssinus</name>
    <name type="common">European house dust mite</name>
    <dbReference type="NCBI Taxonomy" id="6956"/>
    <lineage>
        <taxon>Eukaryota</taxon>
        <taxon>Metazoa</taxon>
        <taxon>Ecdysozoa</taxon>
        <taxon>Arthropoda</taxon>
        <taxon>Chelicerata</taxon>
        <taxon>Arachnida</taxon>
        <taxon>Acari</taxon>
        <taxon>Acariformes</taxon>
        <taxon>Sarcoptiformes</taxon>
        <taxon>Astigmata</taxon>
        <taxon>Psoroptidia</taxon>
        <taxon>Analgoidea</taxon>
        <taxon>Pyroglyphidae</taxon>
        <taxon>Dermatophagoidinae</taxon>
        <taxon>Dermatophagoides</taxon>
    </lineage>
</organism>
<sequence length="283" mass="32452">MEKRIELEKRGRSHDQIRELNLDNCRSTNIVGLDDSFVNLESLSMINIGLTSLKGFPNLPNLKRLELSDNRISNGLNHLKGSVNLQYLNLCGNKIKDIETLEPLKELKKLEILDLFNCEVTEQPEYRKKVFDMLPELKFLDGYDRNDQEIEDDEEEDGGEENDDDDIEDEDDDDEDDEGIDGADDDDDDDDEEVDEDDDEEDNEIGLSYLARDKIDEEDENNEFNPGDSEEDDDDIDEEDDFDDDEQQSADVSGGKTKAPAKGLKRKEPEDGQEDEEEEEEAE</sequence>
<dbReference type="GO" id="GO:0005634">
    <property type="term" value="C:nucleus"/>
    <property type="evidence" value="ECO:0007669"/>
    <property type="project" value="TreeGrafter"/>
</dbReference>
<evidence type="ECO:0000313" key="5">
    <source>
        <dbReference type="RefSeq" id="XP_027205967.1"/>
    </source>
</evidence>
<dbReference type="OrthoDB" id="2160613at2759"/>
<dbReference type="RefSeq" id="XP_027205967.1">
    <property type="nucleotide sequence ID" value="XM_027350166.1"/>
</dbReference>
<dbReference type="Gene3D" id="3.80.10.10">
    <property type="entry name" value="Ribonuclease Inhibitor"/>
    <property type="match status" value="1"/>
</dbReference>
<dbReference type="AlphaFoldDB" id="A0A6P6YL86"/>
<keyword evidence="1" id="KW-0433">Leucine-rich repeat</keyword>
<comment type="similarity">
    <text evidence="3">Belongs to the ANP32 family.</text>
</comment>
<proteinExistence type="inferred from homology"/>
<dbReference type="PANTHER" id="PTHR11375">
    <property type="entry name" value="ACIDIC LEUCINE-RICH NUCLEAR PHOSPHOPROTEIN 32"/>
    <property type="match status" value="1"/>
</dbReference>
<gene>
    <name evidence="5" type="primary">LOC113799523</name>
</gene>
<name>A0A6P6YL86_DERPT</name>
<dbReference type="InterPro" id="IPR045081">
    <property type="entry name" value="AN32"/>
</dbReference>
<dbReference type="Proteomes" id="UP000515146">
    <property type="component" value="Unplaced"/>
</dbReference>
<dbReference type="FunCoup" id="A0A6P6YL86">
    <property type="interactions" value="1604"/>
</dbReference>
<dbReference type="OMA" id="MPNNQVS"/>
<dbReference type="Pfam" id="PF14580">
    <property type="entry name" value="LRR_9"/>
    <property type="match status" value="1"/>
</dbReference>
<dbReference type="CTD" id="37043"/>
<dbReference type="KEGG" id="dpte:113799523"/>
<dbReference type="FunFam" id="3.80.10.10:FF:000131">
    <property type="entry name" value="acidic leucine-rich nuclear phosphoprotein 32-related protein-like"/>
    <property type="match status" value="1"/>
</dbReference>
<dbReference type="InterPro" id="IPR032675">
    <property type="entry name" value="LRR_dom_sf"/>
</dbReference>
<dbReference type="GO" id="GO:0042393">
    <property type="term" value="F:histone binding"/>
    <property type="evidence" value="ECO:0007669"/>
    <property type="project" value="TreeGrafter"/>
</dbReference>
<dbReference type="GeneID" id="113799523"/>
<dbReference type="SUPFAM" id="SSF52058">
    <property type="entry name" value="L domain-like"/>
    <property type="match status" value="1"/>
</dbReference>
<dbReference type="PROSITE" id="PS51450">
    <property type="entry name" value="LRR"/>
    <property type="match status" value="2"/>
</dbReference>
<dbReference type="InterPro" id="IPR001611">
    <property type="entry name" value="Leu-rich_rpt"/>
</dbReference>